<accession>A0ABR4AFU2</accession>
<sequence>MGSDPQYAKYPDLSLAQDIFTLTNPSATQTSRQTSLRKLQNAISEHKMAPLYRYLAHPSDGILNASGEGTTRKPSLPNSKRPNGAASMVARRRSSGSFDFPWNDQLYETLKAENEEELESFQKEEDEAEEKAGETEVQAARGKRAEFWARVGDKEKALSSYEAVFEKTGVLGTKIDLVLAIVRIGIFFGDRLEVKKNVDRAKTLVESGGDWDRRNRLKAYQGLHLLTTRSYNLAAPLLLDSLSTFTSYELCSYSSLVVYSVLAGSISLKRVDFKTKVYDAPEIRAILGDGEEKLSALSGAASAGPGAGDEEMKDASSATPTPAPTAVNLTALGSSTSPQEVEAPVDFTPLAGLVRSLYIGNYQAFFLALAAVEENFLSQDRYLHEHRGWFVREMRLRGYQQLLQSYRVVGLGSMANDFGVSVDFLDRDLAKFIAADRIPCTIDRVNKIIETNRPDDKNKQYADVVKQGDGLITKLQKYGQAVRLRGSERG</sequence>
<dbReference type="Gene3D" id="1.25.40.570">
    <property type="match status" value="2"/>
</dbReference>
<dbReference type="InterPro" id="IPR045135">
    <property type="entry name" value="Rpn7_N"/>
</dbReference>
<proteinExistence type="predicted"/>
<keyword evidence="5" id="KW-1185">Reference proteome</keyword>
<protein>
    <recommendedName>
        <fullName evidence="3">PCI domain-containing protein</fullName>
    </recommendedName>
</protein>
<feature type="compositionally biased region" description="Polar residues" evidence="2">
    <location>
        <begin position="67"/>
        <end position="81"/>
    </location>
</feature>
<feature type="domain" description="PCI" evidence="3">
    <location>
        <begin position="230"/>
        <end position="456"/>
    </location>
</feature>
<name>A0ABR4AFU2_9LECA</name>
<dbReference type="SMART" id="SM00088">
    <property type="entry name" value="PINT"/>
    <property type="match status" value="1"/>
</dbReference>
<dbReference type="Proteomes" id="UP001590950">
    <property type="component" value="Unassembled WGS sequence"/>
</dbReference>
<dbReference type="EMBL" id="JBEFKJ010000008">
    <property type="protein sequence ID" value="KAL2044668.1"/>
    <property type="molecule type" value="Genomic_DNA"/>
</dbReference>
<dbReference type="Pfam" id="PF10602">
    <property type="entry name" value="RPN7"/>
    <property type="match status" value="1"/>
</dbReference>
<evidence type="ECO:0000259" key="3">
    <source>
        <dbReference type="PROSITE" id="PS50250"/>
    </source>
</evidence>
<dbReference type="InterPro" id="IPR036390">
    <property type="entry name" value="WH_DNA-bd_sf"/>
</dbReference>
<dbReference type="SUPFAM" id="SSF46785">
    <property type="entry name" value="Winged helix' DNA-binding domain"/>
    <property type="match status" value="1"/>
</dbReference>
<dbReference type="Pfam" id="PF21154">
    <property type="entry name" value="RPN7_PSMD6_C"/>
    <property type="match status" value="1"/>
</dbReference>
<dbReference type="InterPro" id="IPR049549">
    <property type="entry name" value="RPN7_PSMD6_C"/>
</dbReference>
<feature type="region of interest" description="Disordered" evidence="2">
    <location>
        <begin position="115"/>
        <end position="136"/>
    </location>
</feature>
<keyword evidence="1" id="KW-0647">Proteasome</keyword>
<gene>
    <name evidence="4" type="ORF">N7G274_002442</name>
</gene>
<evidence type="ECO:0000313" key="5">
    <source>
        <dbReference type="Proteomes" id="UP001590950"/>
    </source>
</evidence>
<dbReference type="Pfam" id="PF01399">
    <property type="entry name" value="PCI"/>
    <property type="match status" value="1"/>
</dbReference>
<reference evidence="4 5" key="1">
    <citation type="submission" date="2024-09" db="EMBL/GenBank/DDBJ databases">
        <title>Rethinking Asexuality: The Enigmatic Case of Functional Sexual Genes in Lepraria (Stereocaulaceae).</title>
        <authorList>
            <person name="Doellman M."/>
            <person name="Sun Y."/>
            <person name="Barcenas-Pena A."/>
            <person name="Lumbsch H.T."/>
            <person name="Grewe F."/>
        </authorList>
    </citation>
    <scope>NUCLEOTIDE SEQUENCE [LARGE SCALE GENOMIC DNA]</scope>
    <source>
        <strain evidence="4 5">Mercado 3170</strain>
    </source>
</reference>
<dbReference type="PROSITE" id="PS50250">
    <property type="entry name" value="PCI"/>
    <property type="match status" value="1"/>
</dbReference>
<feature type="region of interest" description="Disordered" evidence="2">
    <location>
        <begin position="298"/>
        <end position="321"/>
    </location>
</feature>
<evidence type="ECO:0000313" key="4">
    <source>
        <dbReference type="EMBL" id="KAL2044668.1"/>
    </source>
</evidence>
<feature type="compositionally biased region" description="Acidic residues" evidence="2">
    <location>
        <begin position="115"/>
        <end position="129"/>
    </location>
</feature>
<dbReference type="InterPro" id="IPR019585">
    <property type="entry name" value="Rpn7/CSN1"/>
</dbReference>
<dbReference type="PANTHER" id="PTHR14145:SF1">
    <property type="entry name" value="26S PROTEASOME NON-ATPASE REGULATORY SUBUNIT 6"/>
    <property type="match status" value="1"/>
</dbReference>
<dbReference type="InterPro" id="IPR000717">
    <property type="entry name" value="PCI_dom"/>
</dbReference>
<evidence type="ECO:0000256" key="1">
    <source>
        <dbReference type="ARBA" id="ARBA00022942"/>
    </source>
</evidence>
<comment type="caution">
    <text evidence="4">The sequence shown here is derived from an EMBL/GenBank/DDBJ whole genome shotgun (WGS) entry which is preliminary data.</text>
</comment>
<feature type="region of interest" description="Disordered" evidence="2">
    <location>
        <begin position="63"/>
        <end position="90"/>
    </location>
</feature>
<organism evidence="4 5">
    <name type="scientific">Stereocaulon virgatum</name>
    <dbReference type="NCBI Taxonomy" id="373712"/>
    <lineage>
        <taxon>Eukaryota</taxon>
        <taxon>Fungi</taxon>
        <taxon>Dikarya</taxon>
        <taxon>Ascomycota</taxon>
        <taxon>Pezizomycotina</taxon>
        <taxon>Lecanoromycetes</taxon>
        <taxon>OSLEUM clade</taxon>
        <taxon>Lecanoromycetidae</taxon>
        <taxon>Lecanorales</taxon>
        <taxon>Lecanorineae</taxon>
        <taxon>Stereocaulaceae</taxon>
        <taxon>Stereocaulon</taxon>
    </lineage>
</organism>
<dbReference type="PANTHER" id="PTHR14145">
    <property type="entry name" value="26S PROTESOME SUBUNIT 6"/>
    <property type="match status" value="1"/>
</dbReference>
<evidence type="ECO:0000256" key="2">
    <source>
        <dbReference type="SAM" id="MobiDB-lite"/>
    </source>
</evidence>